<evidence type="ECO:0000256" key="10">
    <source>
        <dbReference type="PIRSR" id="PIRSR500134-2"/>
    </source>
</evidence>
<keyword evidence="14" id="KW-1185">Reference proteome</keyword>
<dbReference type="RefSeq" id="WP_094407261.1">
    <property type="nucleotide sequence ID" value="NZ_BMJZ01000007.1"/>
</dbReference>
<feature type="binding site" evidence="10">
    <location>
        <begin position="252"/>
        <end position="256"/>
    </location>
    <ligand>
        <name>substrate</name>
    </ligand>
</feature>
<dbReference type="GO" id="GO:0051287">
    <property type="term" value="F:NAD binding"/>
    <property type="evidence" value="ECO:0007669"/>
    <property type="project" value="InterPro"/>
</dbReference>
<dbReference type="InterPro" id="IPR017476">
    <property type="entry name" value="UDP-Glc/GDP-Man"/>
</dbReference>
<dbReference type="OrthoDB" id="9803238at2"/>
<dbReference type="AlphaFoldDB" id="A0A255XYY8"/>
<dbReference type="SMART" id="SM00984">
    <property type="entry name" value="UDPG_MGDP_dh_C"/>
    <property type="match status" value="1"/>
</dbReference>
<feature type="binding site" evidence="10">
    <location>
        <begin position="152"/>
        <end position="155"/>
    </location>
    <ligand>
        <name>substrate</name>
    </ligand>
</feature>
<keyword evidence="6 8" id="KW-0520">NAD</keyword>
<organism evidence="13 14">
    <name type="scientific">Elstera cyanobacteriorum</name>
    <dbReference type="NCBI Taxonomy" id="2022747"/>
    <lineage>
        <taxon>Bacteria</taxon>
        <taxon>Pseudomonadati</taxon>
        <taxon>Pseudomonadota</taxon>
        <taxon>Alphaproteobacteria</taxon>
        <taxon>Rhodospirillales</taxon>
        <taxon>Rhodospirillaceae</taxon>
        <taxon>Elstera</taxon>
    </lineage>
</organism>
<feature type="binding site" evidence="11">
    <location>
        <position position="30"/>
    </location>
    <ligand>
        <name>NAD(+)</name>
        <dbReference type="ChEBI" id="CHEBI:57540"/>
    </ligand>
</feature>
<feature type="binding site" evidence="11">
    <location>
        <position position="122"/>
    </location>
    <ligand>
        <name>NAD(+)</name>
        <dbReference type="ChEBI" id="CHEBI:57540"/>
    </ligand>
</feature>
<dbReference type="NCBIfam" id="TIGR03026">
    <property type="entry name" value="NDP-sugDHase"/>
    <property type="match status" value="1"/>
</dbReference>
<dbReference type="InterPro" id="IPR036291">
    <property type="entry name" value="NAD(P)-bd_dom_sf"/>
</dbReference>
<dbReference type="PANTHER" id="PTHR43750">
    <property type="entry name" value="UDP-GLUCOSE 6-DEHYDROGENASE TUAD"/>
    <property type="match status" value="1"/>
</dbReference>
<dbReference type="PROSITE" id="PS51257">
    <property type="entry name" value="PROKAR_LIPOPROTEIN"/>
    <property type="match status" value="1"/>
</dbReference>
<dbReference type="GO" id="GO:0003979">
    <property type="term" value="F:UDP-glucose 6-dehydrogenase activity"/>
    <property type="evidence" value="ECO:0007669"/>
    <property type="project" value="UniProtKB-EC"/>
</dbReference>
<evidence type="ECO:0000256" key="3">
    <source>
        <dbReference type="ARBA" id="ARBA00012954"/>
    </source>
</evidence>
<evidence type="ECO:0000259" key="12">
    <source>
        <dbReference type="SMART" id="SM00984"/>
    </source>
</evidence>
<dbReference type="EC" id="1.1.1.22" evidence="3 8"/>
<evidence type="ECO:0000313" key="13">
    <source>
        <dbReference type="EMBL" id="OYQ21450.1"/>
    </source>
</evidence>
<proteinExistence type="inferred from homology"/>
<dbReference type="Pfam" id="PF03721">
    <property type="entry name" value="UDPG_MGDP_dh_N"/>
    <property type="match status" value="1"/>
</dbReference>
<comment type="catalytic activity">
    <reaction evidence="7 8">
        <text>UDP-alpha-D-glucose + 2 NAD(+) + H2O = UDP-alpha-D-glucuronate + 2 NADH + 3 H(+)</text>
        <dbReference type="Rhea" id="RHEA:23596"/>
        <dbReference type="ChEBI" id="CHEBI:15377"/>
        <dbReference type="ChEBI" id="CHEBI:15378"/>
        <dbReference type="ChEBI" id="CHEBI:57540"/>
        <dbReference type="ChEBI" id="CHEBI:57945"/>
        <dbReference type="ChEBI" id="CHEBI:58052"/>
        <dbReference type="ChEBI" id="CHEBI:58885"/>
        <dbReference type="EC" id="1.1.1.22"/>
    </reaction>
</comment>
<reference evidence="13 14" key="1">
    <citation type="submission" date="2017-07" db="EMBL/GenBank/DDBJ databases">
        <title>Elstera cyanobacteriorum sp. nov., a novel bacterium isolated from cyanobacterial aggregates in a eutrophic lake.</title>
        <authorList>
            <person name="Cai H."/>
        </authorList>
    </citation>
    <scope>NUCLEOTIDE SEQUENCE [LARGE SCALE GENOMIC DNA]</scope>
    <source>
        <strain evidence="13 14">TH019</strain>
    </source>
</reference>
<feature type="binding site" evidence="11">
    <location>
        <position position="35"/>
    </location>
    <ligand>
        <name>NAD(+)</name>
        <dbReference type="ChEBI" id="CHEBI:57540"/>
    </ligand>
</feature>
<dbReference type="Gene3D" id="3.40.50.720">
    <property type="entry name" value="NAD(P)-binding Rossmann-like Domain"/>
    <property type="match status" value="2"/>
</dbReference>
<feature type="active site" description="Nucleophile" evidence="9">
    <location>
        <position position="263"/>
    </location>
</feature>
<sequence>MRIAMIGTGYVGLVSGACFSEFGVTVTCVDKDVSKIDRLNRGEIPIYEPGLDKLVENNAKAGRLFFTTDLKAAVAEADAVFIAVGTPSRRGDGHADLSYVYAAAKEIAEALDGHTVVVTKSTVPVGTGREVEKIIRETRPNADFDIVSNPEFLREGSAIGDFMRPDRVVIGARTERAREVMRALYRPLYLIETPIVFTSVETSELIKYAANTFLAAKITFINEIADLCEKLGADVHDVAKGIGLDGRIGKKFLHPGPGYGGSCFPKDTLALVRTAQEAGAPLRIIETVVDINDKRKRAMADKVIAACGGSVAGKTLAILGVTFKPNTDDMRDSPSLDIIPALQQAGASLRAFDPEGMHEAEKLLPGVVWCDTAYETMGGADALVIITEWNQFRALDLKRVKTLLKAPILVDLRNIYEPEMMANAGFQYTCVGRVSLPAAE</sequence>
<feature type="binding site" evidence="10">
    <location>
        <position position="324"/>
    </location>
    <ligand>
        <name>substrate</name>
    </ligand>
</feature>
<evidence type="ECO:0000256" key="8">
    <source>
        <dbReference type="PIRNR" id="PIRNR000124"/>
    </source>
</evidence>
<dbReference type="UniPathway" id="UPA00038">
    <property type="reaction ID" value="UER00491"/>
</dbReference>
<comment type="pathway">
    <text evidence="1">Nucleotide-sugar biosynthesis; UDP-alpha-D-glucuronate biosynthesis; UDP-alpha-D-glucuronate from UDP-alpha-D-glucose: step 1/1.</text>
</comment>
<dbReference type="Gene3D" id="1.20.5.100">
    <property type="entry name" value="Cytochrome c1, transmembrane anchor, C-terminal"/>
    <property type="match status" value="1"/>
</dbReference>
<accession>A0A255XYY8</accession>
<comment type="similarity">
    <text evidence="2 8">Belongs to the UDP-glucose/GDP-mannose dehydrogenase family.</text>
</comment>
<dbReference type="PANTHER" id="PTHR43750:SF3">
    <property type="entry name" value="UDP-GLUCOSE 6-DEHYDROGENASE TUAD"/>
    <property type="match status" value="1"/>
</dbReference>
<comment type="caution">
    <text evidence="13">The sequence shown here is derived from an EMBL/GenBank/DDBJ whole genome shotgun (WGS) entry which is preliminary data.</text>
</comment>
<gene>
    <name evidence="13" type="ORF">CHR90_02140</name>
</gene>
<dbReference type="InterPro" id="IPR036220">
    <property type="entry name" value="UDP-Glc/GDP-Man_DH_C_sf"/>
</dbReference>
<dbReference type="GO" id="GO:0000271">
    <property type="term" value="P:polysaccharide biosynthetic process"/>
    <property type="evidence" value="ECO:0007669"/>
    <property type="project" value="InterPro"/>
</dbReference>
<dbReference type="InterPro" id="IPR001732">
    <property type="entry name" value="UDP-Glc/GDP-Man_DH_N"/>
</dbReference>
<dbReference type="EMBL" id="NOXS01000022">
    <property type="protein sequence ID" value="OYQ21450.1"/>
    <property type="molecule type" value="Genomic_DNA"/>
</dbReference>
<dbReference type="InterPro" id="IPR014026">
    <property type="entry name" value="UDP-Glc/GDP-Man_DH_dimer"/>
</dbReference>
<dbReference type="InterPro" id="IPR028357">
    <property type="entry name" value="UDPglc_DH_bac"/>
</dbReference>
<name>A0A255XYY8_9PROT</name>
<dbReference type="PIRSF" id="PIRSF000124">
    <property type="entry name" value="UDPglc_GDPman_dh"/>
    <property type="match status" value="1"/>
</dbReference>
<dbReference type="SUPFAM" id="SSF51735">
    <property type="entry name" value="NAD(P)-binding Rossmann-fold domains"/>
    <property type="match status" value="1"/>
</dbReference>
<evidence type="ECO:0000256" key="4">
    <source>
        <dbReference type="ARBA" id="ARBA00015132"/>
    </source>
</evidence>
<evidence type="ECO:0000256" key="7">
    <source>
        <dbReference type="ARBA" id="ARBA00047473"/>
    </source>
</evidence>
<evidence type="ECO:0000256" key="5">
    <source>
        <dbReference type="ARBA" id="ARBA00023002"/>
    </source>
</evidence>
<evidence type="ECO:0000256" key="9">
    <source>
        <dbReference type="PIRSR" id="PIRSR500134-1"/>
    </source>
</evidence>
<dbReference type="Pfam" id="PF00984">
    <property type="entry name" value="UDPG_MGDP_dh"/>
    <property type="match status" value="1"/>
</dbReference>
<feature type="binding site" evidence="11">
    <location>
        <position position="86"/>
    </location>
    <ligand>
        <name>NAD(+)</name>
        <dbReference type="ChEBI" id="CHEBI:57540"/>
    </ligand>
</feature>
<feature type="binding site" evidence="10">
    <location>
        <position position="207"/>
    </location>
    <ligand>
        <name>substrate</name>
    </ligand>
</feature>
<protein>
    <recommendedName>
        <fullName evidence="4 8">UDP-glucose 6-dehydrogenase</fullName>
        <ecNumber evidence="3 8">1.1.1.22</ecNumber>
    </recommendedName>
</protein>
<evidence type="ECO:0000256" key="11">
    <source>
        <dbReference type="PIRSR" id="PIRSR500134-3"/>
    </source>
</evidence>
<feature type="binding site" evidence="10">
    <location>
        <position position="260"/>
    </location>
    <ligand>
        <name>substrate</name>
    </ligand>
</feature>
<keyword evidence="5 8" id="KW-0560">Oxidoreductase</keyword>
<evidence type="ECO:0000313" key="14">
    <source>
        <dbReference type="Proteomes" id="UP000216361"/>
    </source>
</evidence>
<dbReference type="Proteomes" id="UP000216361">
    <property type="component" value="Unassembled WGS sequence"/>
</dbReference>
<feature type="binding site" evidence="11">
    <location>
        <position position="155"/>
    </location>
    <ligand>
        <name>NAD(+)</name>
        <dbReference type="ChEBI" id="CHEBI:57540"/>
    </ligand>
</feature>
<evidence type="ECO:0000256" key="2">
    <source>
        <dbReference type="ARBA" id="ARBA00006601"/>
    </source>
</evidence>
<dbReference type="GO" id="GO:0006065">
    <property type="term" value="P:UDP-glucuronate biosynthetic process"/>
    <property type="evidence" value="ECO:0007669"/>
    <property type="project" value="UniProtKB-UniPathway"/>
</dbReference>
<dbReference type="SUPFAM" id="SSF48179">
    <property type="entry name" value="6-phosphogluconate dehydrogenase C-terminal domain-like"/>
    <property type="match status" value="1"/>
</dbReference>
<dbReference type="InterPro" id="IPR008927">
    <property type="entry name" value="6-PGluconate_DH-like_C_sf"/>
</dbReference>
<feature type="binding site" evidence="11">
    <location>
        <position position="331"/>
    </location>
    <ligand>
        <name>NAD(+)</name>
        <dbReference type="ChEBI" id="CHEBI:57540"/>
    </ligand>
</feature>
<feature type="binding site" evidence="11">
    <location>
        <position position="266"/>
    </location>
    <ligand>
        <name>NAD(+)</name>
        <dbReference type="ChEBI" id="CHEBI:57540"/>
    </ligand>
</feature>
<evidence type="ECO:0000256" key="1">
    <source>
        <dbReference type="ARBA" id="ARBA00004701"/>
    </source>
</evidence>
<dbReference type="InterPro" id="IPR014027">
    <property type="entry name" value="UDP-Glc/GDP-Man_DH_C"/>
</dbReference>
<dbReference type="PIRSF" id="PIRSF500134">
    <property type="entry name" value="UDPglc_DH_bac"/>
    <property type="match status" value="1"/>
</dbReference>
<dbReference type="Pfam" id="PF03720">
    <property type="entry name" value="UDPG_MGDP_dh_C"/>
    <property type="match status" value="1"/>
</dbReference>
<evidence type="ECO:0000256" key="6">
    <source>
        <dbReference type="ARBA" id="ARBA00023027"/>
    </source>
</evidence>
<feature type="domain" description="UDP-glucose/GDP-mannose dehydrogenase C-terminal" evidence="12">
    <location>
        <begin position="317"/>
        <end position="418"/>
    </location>
</feature>
<dbReference type="SUPFAM" id="SSF52413">
    <property type="entry name" value="UDP-glucose/GDP-mannose dehydrogenase C-terminal domain"/>
    <property type="match status" value="1"/>
</dbReference>